<dbReference type="AlphaFoldDB" id="A0A645DJZ9"/>
<accession>A0A645DJZ9</accession>
<protein>
    <submittedName>
        <fullName evidence="1">Uncharacterized protein</fullName>
    </submittedName>
</protein>
<proteinExistence type="predicted"/>
<gene>
    <name evidence="1" type="ORF">SDC9_136709</name>
</gene>
<sequence>MKNQRLMNAFRKNIITMALRKNDASCSNTITEFKIFNLLVSIILRVADQHHVTVFKRCFIKCFYQGYKKGIVKIQHKQCNRS</sequence>
<evidence type="ECO:0000313" key="1">
    <source>
        <dbReference type="EMBL" id="MPM89597.1"/>
    </source>
</evidence>
<name>A0A645DJZ9_9ZZZZ</name>
<dbReference type="EMBL" id="VSSQ01037001">
    <property type="protein sequence ID" value="MPM89597.1"/>
    <property type="molecule type" value="Genomic_DNA"/>
</dbReference>
<reference evidence="1" key="1">
    <citation type="submission" date="2019-08" db="EMBL/GenBank/DDBJ databases">
        <authorList>
            <person name="Kucharzyk K."/>
            <person name="Murdoch R.W."/>
            <person name="Higgins S."/>
            <person name="Loffler F."/>
        </authorList>
    </citation>
    <scope>NUCLEOTIDE SEQUENCE</scope>
</reference>
<comment type="caution">
    <text evidence="1">The sequence shown here is derived from an EMBL/GenBank/DDBJ whole genome shotgun (WGS) entry which is preliminary data.</text>
</comment>
<organism evidence="1">
    <name type="scientific">bioreactor metagenome</name>
    <dbReference type="NCBI Taxonomy" id="1076179"/>
    <lineage>
        <taxon>unclassified sequences</taxon>
        <taxon>metagenomes</taxon>
        <taxon>ecological metagenomes</taxon>
    </lineage>
</organism>